<dbReference type="EMBL" id="LAZR01006981">
    <property type="protein sequence ID" value="KKM88277.1"/>
    <property type="molecule type" value="Genomic_DNA"/>
</dbReference>
<dbReference type="AlphaFoldDB" id="A0A0F9P4B4"/>
<proteinExistence type="predicted"/>
<organism evidence="1">
    <name type="scientific">marine sediment metagenome</name>
    <dbReference type="NCBI Taxonomy" id="412755"/>
    <lineage>
        <taxon>unclassified sequences</taxon>
        <taxon>metagenomes</taxon>
        <taxon>ecological metagenomes</taxon>
    </lineage>
</organism>
<protein>
    <submittedName>
        <fullName evidence="1">Uncharacterized protein</fullName>
    </submittedName>
</protein>
<reference evidence="1" key="1">
    <citation type="journal article" date="2015" name="Nature">
        <title>Complex archaea that bridge the gap between prokaryotes and eukaryotes.</title>
        <authorList>
            <person name="Spang A."/>
            <person name="Saw J.H."/>
            <person name="Jorgensen S.L."/>
            <person name="Zaremba-Niedzwiedzka K."/>
            <person name="Martijn J."/>
            <person name="Lind A.E."/>
            <person name="van Eijk R."/>
            <person name="Schleper C."/>
            <person name="Guy L."/>
            <person name="Ettema T.J."/>
        </authorList>
    </citation>
    <scope>NUCLEOTIDE SEQUENCE</scope>
</reference>
<comment type="caution">
    <text evidence="1">The sequence shown here is derived from an EMBL/GenBank/DDBJ whole genome shotgun (WGS) entry which is preliminary data.</text>
</comment>
<sequence>MSKKEETGYKRELKKDIREVDVYIYGYKEIPRKDITGVIKPSEETLSRYIEDFEVTKNRIELNYMVQQASNYAIKETNHVIDSLKHQILLATMILKLKTFISLLKKRLV</sequence>
<gene>
    <name evidence="1" type="ORF">LCGC14_1260410</name>
</gene>
<accession>A0A0F9P4B4</accession>
<name>A0A0F9P4B4_9ZZZZ</name>
<evidence type="ECO:0000313" key="1">
    <source>
        <dbReference type="EMBL" id="KKM88277.1"/>
    </source>
</evidence>